<dbReference type="Gene3D" id="2.40.50.140">
    <property type="entry name" value="Nucleic acid-binding proteins"/>
    <property type="match status" value="1"/>
</dbReference>
<sequence length="348" mass="37906">MAVVSLRGITRHYDRSAEAAVSDLNLEIEDGEFLVLVGPSGSGKSTTLRMLAGLEQLDSGSIILDGKDISRLDAKDRDVAMVFQSYALYPHMSVAENMGFALKIAGNDAREITMRVKESATLLGLEGLLERKPKELSGGERQRVAMGRAIVRKPQLFLMDEPLSNLDAKLRASTRTRISALQRELGITTLYVTHDQAEAMTMGTRVAVMNNGKLLQIATPQEIYDEPADIFVATFIGSPAMNILELSPGFASQIFGAHLNPDTLVGVRPEKWEISDSGIEVQVEAVEFLGADSYVHTSLVSTGASLLGAEFLIFRCKPKEAPQAGQRIFLSPSEVHLFDKTSGVRLKN</sequence>
<dbReference type="Pfam" id="PF08402">
    <property type="entry name" value="TOBE_2"/>
    <property type="match status" value="1"/>
</dbReference>
<dbReference type="InterPro" id="IPR013611">
    <property type="entry name" value="Transp-assoc_OB_typ2"/>
</dbReference>
<keyword evidence="3" id="KW-0067">ATP-binding</keyword>
<dbReference type="GO" id="GO:0055052">
    <property type="term" value="C:ATP-binding cassette (ABC) transporter complex, substrate-binding subunit-containing"/>
    <property type="evidence" value="ECO:0007669"/>
    <property type="project" value="TreeGrafter"/>
</dbReference>
<dbReference type="GO" id="GO:0005524">
    <property type="term" value="F:ATP binding"/>
    <property type="evidence" value="ECO:0007669"/>
    <property type="project" value="UniProtKB-KW"/>
</dbReference>
<dbReference type="Gene3D" id="3.40.50.300">
    <property type="entry name" value="P-loop containing nucleotide triphosphate hydrolases"/>
    <property type="match status" value="1"/>
</dbReference>
<dbReference type="AlphaFoldDB" id="A0A6J7S9G9"/>
<dbReference type="EMBL" id="CAEZZQ010000007">
    <property type="protein sequence ID" value="CAB4765336.1"/>
    <property type="molecule type" value="Genomic_DNA"/>
</dbReference>
<proteinExistence type="predicted"/>
<evidence type="ECO:0000256" key="3">
    <source>
        <dbReference type="ARBA" id="ARBA00022840"/>
    </source>
</evidence>
<dbReference type="InterPro" id="IPR015855">
    <property type="entry name" value="ABC_transpr_MalK-like"/>
</dbReference>
<evidence type="ECO:0000256" key="1">
    <source>
        <dbReference type="ARBA" id="ARBA00022448"/>
    </source>
</evidence>
<dbReference type="EMBL" id="CAFBMD010000012">
    <property type="protein sequence ID" value="CAB4890567.1"/>
    <property type="molecule type" value="Genomic_DNA"/>
</dbReference>
<dbReference type="Pfam" id="PF00005">
    <property type="entry name" value="ABC_tran"/>
    <property type="match status" value="1"/>
</dbReference>
<evidence type="ECO:0000313" key="6">
    <source>
        <dbReference type="EMBL" id="CAB4890567.1"/>
    </source>
</evidence>
<dbReference type="InterPro" id="IPR017871">
    <property type="entry name" value="ABC_transporter-like_CS"/>
</dbReference>
<evidence type="ECO:0000313" key="5">
    <source>
        <dbReference type="EMBL" id="CAB4765336.1"/>
    </source>
</evidence>
<protein>
    <submittedName>
        <fullName evidence="7">Unannotated protein</fullName>
    </submittedName>
</protein>
<dbReference type="SUPFAM" id="SSF52540">
    <property type="entry name" value="P-loop containing nucleoside triphosphate hydrolases"/>
    <property type="match status" value="1"/>
</dbReference>
<dbReference type="PROSITE" id="PS00211">
    <property type="entry name" value="ABC_TRANSPORTER_1"/>
    <property type="match status" value="1"/>
</dbReference>
<dbReference type="PANTHER" id="PTHR43875">
    <property type="entry name" value="MALTODEXTRIN IMPORT ATP-BINDING PROTEIN MSMX"/>
    <property type="match status" value="1"/>
</dbReference>
<evidence type="ECO:0000256" key="2">
    <source>
        <dbReference type="ARBA" id="ARBA00022741"/>
    </source>
</evidence>
<dbReference type="SMART" id="SM00382">
    <property type="entry name" value="AAA"/>
    <property type="match status" value="1"/>
</dbReference>
<accession>A0A6J7S9G9</accession>
<dbReference type="PANTHER" id="PTHR43875:SF1">
    <property type="entry name" value="OSMOPROTECTIVE COMPOUNDS UPTAKE ATP-BINDING PROTEIN GGTA"/>
    <property type="match status" value="1"/>
</dbReference>
<dbReference type="Gene3D" id="2.40.50.100">
    <property type="match status" value="2"/>
</dbReference>
<dbReference type="GO" id="GO:0008643">
    <property type="term" value="P:carbohydrate transport"/>
    <property type="evidence" value="ECO:0007669"/>
    <property type="project" value="InterPro"/>
</dbReference>
<gene>
    <name evidence="5" type="ORF">UFOPK2894_00196</name>
    <name evidence="6" type="ORF">UFOPK3492_00312</name>
    <name evidence="7" type="ORF">UFOPK4234_00539</name>
    <name evidence="8" type="ORF">UFOPK4295_00707</name>
</gene>
<dbReference type="GO" id="GO:0016887">
    <property type="term" value="F:ATP hydrolysis activity"/>
    <property type="evidence" value="ECO:0007669"/>
    <property type="project" value="InterPro"/>
</dbReference>
<dbReference type="EMBL" id="CAFBQA010000020">
    <property type="protein sequence ID" value="CAB5037050.1"/>
    <property type="molecule type" value="Genomic_DNA"/>
</dbReference>
<feature type="domain" description="ABC transporter" evidence="4">
    <location>
        <begin position="4"/>
        <end position="236"/>
    </location>
</feature>
<dbReference type="InterPro" id="IPR003593">
    <property type="entry name" value="AAA+_ATPase"/>
</dbReference>
<evidence type="ECO:0000313" key="8">
    <source>
        <dbReference type="EMBL" id="CAB5048728.1"/>
    </source>
</evidence>
<organism evidence="7">
    <name type="scientific">freshwater metagenome</name>
    <dbReference type="NCBI Taxonomy" id="449393"/>
    <lineage>
        <taxon>unclassified sequences</taxon>
        <taxon>metagenomes</taxon>
        <taxon>ecological metagenomes</taxon>
    </lineage>
</organism>
<evidence type="ECO:0000313" key="7">
    <source>
        <dbReference type="EMBL" id="CAB5037050.1"/>
    </source>
</evidence>
<reference evidence="7" key="1">
    <citation type="submission" date="2020-05" db="EMBL/GenBank/DDBJ databases">
        <authorList>
            <person name="Chiriac C."/>
            <person name="Salcher M."/>
            <person name="Ghai R."/>
            <person name="Kavagutti S V."/>
        </authorList>
    </citation>
    <scope>NUCLEOTIDE SEQUENCE</scope>
</reference>
<keyword evidence="1" id="KW-0813">Transport</keyword>
<dbReference type="GO" id="GO:0140359">
    <property type="term" value="F:ABC-type transporter activity"/>
    <property type="evidence" value="ECO:0007669"/>
    <property type="project" value="InterPro"/>
</dbReference>
<dbReference type="CDD" id="cd03301">
    <property type="entry name" value="ABC_MalK_N"/>
    <property type="match status" value="1"/>
</dbReference>
<dbReference type="SUPFAM" id="SSF50331">
    <property type="entry name" value="MOP-like"/>
    <property type="match status" value="1"/>
</dbReference>
<dbReference type="PROSITE" id="PS50893">
    <property type="entry name" value="ABC_TRANSPORTER_2"/>
    <property type="match status" value="1"/>
</dbReference>
<dbReference type="InterPro" id="IPR012340">
    <property type="entry name" value="NA-bd_OB-fold"/>
</dbReference>
<name>A0A6J7S9G9_9ZZZZ</name>
<dbReference type="FunFam" id="3.40.50.300:FF:000042">
    <property type="entry name" value="Maltose/maltodextrin ABC transporter, ATP-binding protein"/>
    <property type="match status" value="1"/>
</dbReference>
<evidence type="ECO:0000259" key="4">
    <source>
        <dbReference type="PROSITE" id="PS50893"/>
    </source>
</evidence>
<dbReference type="InterPro" id="IPR003439">
    <property type="entry name" value="ABC_transporter-like_ATP-bd"/>
</dbReference>
<dbReference type="InterPro" id="IPR008995">
    <property type="entry name" value="Mo/tungstate-bd_C_term_dom"/>
</dbReference>
<dbReference type="InterPro" id="IPR027417">
    <property type="entry name" value="P-loop_NTPase"/>
</dbReference>
<dbReference type="EMBL" id="CAFBQF010000029">
    <property type="protein sequence ID" value="CAB5048728.1"/>
    <property type="molecule type" value="Genomic_DNA"/>
</dbReference>
<dbReference type="InterPro" id="IPR047641">
    <property type="entry name" value="ABC_transpr_MalK/UgpC-like"/>
</dbReference>
<keyword evidence="2" id="KW-0547">Nucleotide-binding</keyword>